<name>A0A7R8XCA3_9CRUS</name>
<gene>
    <name evidence="3" type="ORF">DSTB1V02_LOCUS5060</name>
</gene>
<dbReference type="AlphaFoldDB" id="A0A7R8XCA3"/>
<keyword evidence="1" id="KW-0472">Membrane</keyword>
<organism evidence="3">
    <name type="scientific">Darwinula stevensoni</name>
    <dbReference type="NCBI Taxonomy" id="69355"/>
    <lineage>
        <taxon>Eukaryota</taxon>
        <taxon>Metazoa</taxon>
        <taxon>Ecdysozoa</taxon>
        <taxon>Arthropoda</taxon>
        <taxon>Crustacea</taxon>
        <taxon>Oligostraca</taxon>
        <taxon>Ostracoda</taxon>
        <taxon>Podocopa</taxon>
        <taxon>Podocopida</taxon>
        <taxon>Darwinulocopina</taxon>
        <taxon>Darwinuloidea</taxon>
        <taxon>Darwinulidae</taxon>
        <taxon>Darwinula</taxon>
    </lineage>
</organism>
<dbReference type="PANTHER" id="PTHR45036:SF1">
    <property type="entry name" value="METHYLTRANSFERASE LIKE 7A"/>
    <property type="match status" value="1"/>
</dbReference>
<reference evidence="3" key="1">
    <citation type="submission" date="2020-11" db="EMBL/GenBank/DDBJ databases">
        <authorList>
            <person name="Tran Van P."/>
        </authorList>
    </citation>
    <scope>NUCLEOTIDE SEQUENCE</scope>
</reference>
<feature type="transmembrane region" description="Helical" evidence="1">
    <location>
        <begin position="38"/>
        <end position="58"/>
    </location>
</feature>
<keyword evidence="1" id="KW-1133">Transmembrane helix</keyword>
<feature type="domain" description="Methyltransferase type 11" evidence="2">
    <location>
        <begin position="107"/>
        <end position="206"/>
    </location>
</feature>
<dbReference type="GO" id="GO:0008757">
    <property type="term" value="F:S-adenosylmethionine-dependent methyltransferase activity"/>
    <property type="evidence" value="ECO:0007669"/>
    <property type="project" value="InterPro"/>
</dbReference>
<dbReference type="CDD" id="cd02440">
    <property type="entry name" value="AdoMet_MTases"/>
    <property type="match status" value="1"/>
</dbReference>
<dbReference type="Gene3D" id="3.40.50.150">
    <property type="entry name" value="Vaccinia Virus protein VP39"/>
    <property type="match status" value="1"/>
</dbReference>
<evidence type="ECO:0000259" key="2">
    <source>
        <dbReference type="Pfam" id="PF08241"/>
    </source>
</evidence>
<keyword evidence="1" id="KW-0812">Transmembrane</keyword>
<dbReference type="EMBL" id="CAJPEV010000799">
    <property type="protein sequence ID" value="CAG0888624.1"/>
    <property type="molecule type" value="Genomic_DNA"/>
</dbReference>
<accession>A0A7R8XCA3</accession>
<evidence type="ECO:0000313" key="4">
    <source>
        <dbReference type="Proteomes" id="UP000677054"/>
    </source>
</evidence>
<dbReference type="EMBL" id="LR900316">
    <property type="protein sequence ID" value="CAD7245185.1"/>
    <property type="molecule type" value="Genomic_DNA"/>
</dbReference>
<keyword evidence="4" id="KW-1185">Reference proteome</keyword>
<protein>
    <recommendedName>
        <fullName evidence="2">Methyltransferase type 11 domain-containing protein</fullName>
    </recommendedName>
</protein>
<dbReference type="Proteomes" id="UP000677054">
    <property type="component" value="Unassembled WGS sequence"/>
</dbReference>
<evidence type="ECO:0000256" key="1">
    <source>
        <dbReference type="SAM" id="Phobius"/>
    </source>
</evidence>
<sequence>MTCYKLARRGRDEGPSFSSPRYLILSQFVQLPHIRVEMWWLLSTGSIIVVLLFVYSFFRRKMFAFIMDRLNSPPDPNMTANKKFLESLRDVVSSDPELKKSGRFRLLEIGVGTGLNFGFYPSNARISVLEPNSNFKRYVLKNKQKFPDVELENFFLGVGEDMKSVPSGSMDVVVCTGVMCSVQPKNMDRFLSEVKRVLVSNGRFYFFEHVGDRPGTWRRWVQDVLQATYLYGFITCDCIPNKDTEEMVQRAGFSSVDITRFYLQPVSPLTSAKGFSLRILASHIRGIAIK</sequence>
<proteinExistence type="predicted"/>
<dbReference type="SUPFAM" id="SSF53335">
    <property type="entry name" value="S-adenosyl-L-methionine-dependent methyltransferases"/>
    <property type="match status" value="1"/>
</dbReference>
<dbReference type="InterPro" id="IPR052356">
    <property type="entry name" value="Thiol_S-MT"/>
</dbReference>
<dbReference type="PANTHER" id="PTHR45036">
    <property type="entry name" value="METHYLTRANSFERASE LIKE 7B"/>
    <property type="match status" value="1"/>
</dbReference>
<dbReference type="InterPro" id="IPR013216">
    <property type="entry name" value="Methyltransf_11"/>
</dbReference>
<dbReference type="Pfam" id="PF08241">
    <property type="entry name" value="Methyltransf_11"/>
    <property type="match status" value="1"/>
</dbReference>
<evidence type="ECO:0000313" key="3">
    <source>
        <dbReference type="EMBL" id="CAD7245185.1"/>
    </source>
</evidence>
<dbReference type="OrthoDB" id="416496at2759"/>
<dbReference type="InterPro" id="IPR029063">
    <property type="entry name" value="SAM-dependent_MTases_sf"/>
</dbReference>